<evidence type="ECO:0000313" key="7">
    <source>
        <dbReference type="EMBL" id="TQV83030.1"/>
    </source>
</evidence>
<evidence type="ECO:0000256" key="3">
    <source>
        <dbReference type="ARBA" id="ARBA00023004"/>
    </source>
</evidence>
<keyword evidence="8" id="KW-1185">Reference proteome</keyword>
<protein>
    <recommendedName>
        <fullName evidence="6">Cytochrome c domain-containing protein</fullName>
    </recommendedName>
</protein>
<dbReference type="PROSITE" id="PS51007">
    <property type="entry name" value="CYTC"/>
    <property type="match status" value="1"/>
</dbReference>
<dbReference type="Pfam" id="PF06537">
    <property type="entry name" value="DHOR"/>
    <property type="match status" value="1"/>
</dbReference>
<comment type="caution">
    <text evidence="7">The sequence shown here is derived from an EMBL/GenBank/DDBJ whole genome shotgun (WGS) entry which is preliminary data.</text>
</comment>
<proteinExistence type="predicted"/>
<feature type="signal peptide" evidence="5">
    <location>
        <begin position="1"/>
        <end position="23"/>
    </location>
</feature>
<evidence type="ECO:0000256" key="1">
    <source>
        <dbReference type="ARBA" id="ARBA00022617"/>
    </source>
</evidence>
<dbReference type="RefSeq" id="WP_142893889.1">
    <property type="nucleotide sequence ID" value="NZ_ML660052.1"/>
</dbReference>
<dbReference type="InterPro" id="IPR036909">
    <property type="entry name" value="Cyt_c-like_dom_sf"/>
</dbReference>
<keyword evidence="3 4" id="KW-0408">Iron</keyword>
<dbReference type="InterPro" id="IPR051395">
    <property type="entry name" value="Cytochrome_c_Peroxidase/MauG"/>
</dbReference>
<dbReference type="Proteomes" id="UP000315252">
    <property type="component" value="Unassembled WGS sequence"/>
</dbReference>
<evidence type="ECO:0000256" key="4">
    <source>
        <dbReference type="PROSITE-ProRule" id="PRU00433"/>
    </source>
</evidence>
<organism evidence="7 8">
    <name type="scientific">Denitrobaculum tricleocarpae</name>
    <dbReference type="NCBI Taxonomy" id="2591009"/>
    <lineage>
        <taxon>Bacteria</taxon>
        <taxon>Pseudomonadati</taxon>
        <taxon>Pseudomonadota</taxon>
        <taxon>Alphaproteobacteria</taxon>
        <taxon>Rhodospirillales</taxon>
        <taxon>Rhodospirillaceae</taxon>
        <taxon>Denitrobaculum</taxon>
    </lineage>
</organism>
<dbReference type="PANTHER" id="PTHR30600">
    <property type="entry name" value="CYTOCHROME C PEROXIDASE-RELATED"/>
    <property type="match status" value="1"/>
</dbReference>
<name>A0A545U0M8_9PROT</name>
<dbReference type="GO" id="GO:0004130">
    <property type="term" value="F:cytochrome-c peroxidase activity"/>
    <property type="evidence" value="ECO:0007669"/>
    <property type="project" value="TreeGrafter"/>
</dbReference>
<keyword evidence="5" id="KW-0732">Signal</keyword>
<evidence type="ECO:0000256" key="5">
    <source>
        <dbReference type="SAM" id="SignalP"/>
    </source>
</evidence>
<dbReference type="InterPro" id="IPR010538">
    <property type="entry name" value="DHOR"/>
</dbReference>
<reference evidence="7 8" key="1">
    <citation type="submission" date="2019-06" db="EMBL/GenBank/DDBJ databases">
        <title>Whole genome sequence for Rhodospirillaceae sp. R148.</title>
        <authorList>
            <person name="Wang G."/>
        </authorList>
    </citation>
    <scope>NUCLEOTIDE SEQUENCE [LARGE SCALE GENOMIC DNA]</scope>
    <source>
        <strain evidence="7 8">R148</strain>
    </source>
</reference>
<dbReference type="PANTHER" id="PTHR30600:SF4">
    <property type="entry name" value="CYTOCHROME C DOMAIN-CONTAINING PROTEIN"/>
    <property type="match status" value="1"/>
</dbReference>
<feature type="domain" description="Cytochrome c" evidence="6">
    <location>
        <begin position="302"/>
        <end position="469"/>
    </location>
</feature>
<keyword evidence="2 4" id="KW-0479">Metal-binding</keyword>
<evidence type="ECO:0000259" key="6">
    <source>
        <dbReference type="PROSITE" id="PS51007"/>
    </source>
</evidence>
<dbReference type="GO" id="GO:0009055">
    <property type="term" value="F:electron transfer activity"/>
    <property type="evidence" value="ECO:0007669"/>
    <property type="project" value="InterPro"/>
</dbReference>
<sequence length="472" mass="51538">MNRDWLTRISALGLIVSASAALAGEPWEERVHKTHVDQTRYSGDLDPTRLNTLTGHGERLFKAKFTLHDGVGRPMATQAIIPTKRKRLPEKQFHRTAGLDANSCAGCHNDPVTGGAGDFSVNVFVSEGFTNADFDTTDPQFSNERNTNHLMGAGLIELLAREMTADLHAIRREALRAARSSAETQTRKLVTKGVQFGQIMAGPDGILDLSKTEGIDSDLVVRPFGQKGVMTSLRQFTINALNHHHGMQADERFGARWTGETDFDEDGVSGEISTGDISALVAWQATRPPPLQVTPEDPAWRAAAGKGDLLFDSVGCSSCHIRALPLEALSFEDPGPFDAAGTLRQGEVDAASTYNLELLDWARTLPRNTSNQIMVPLFGDLKRHAMTDRQVATLGNELLSQRFVERNVFQTSELWGIGSTAPYGHRGDLTTLDEVIRAHGGEGRESRDNYLALSDGDKSALIAFLKTLVIPE</sequence>
<dbReference type="GO" id="GO:0020037">
    <property type="term" value="F:heme binding"/>
    <property type="evidence" value="ECO:0007669"/>
    <property type="project" value="InterPro"/>
</dbReference>
<evidence type="ECO:0000313" key="8">
    <source>
        <dbReference type="Proteomes" id="UP000315252"/>
    </source>
</evidence>
<dbReference type="AlphaFoldDB" id="A0A545U0M8"/>
<dbReference type="Gene3D" id="1.10.760.10">
    <property type="entry name" value="Cytochrome c-like domain"/>
    <property type="match status" value="1"/>
</dbReference>
<dbReference type="OrthoDB" id="9805202at2"/>
<dbReference type="EMBL" id="VHSH01000001">
    <property type="protein sequence ID" value="TQV83030.1"/>
    <property type="molecule type" value="Genomic_DNA"/>
</dbReference>
<feature type="chain" id="PRO_5022106572" description="Cytochrome c domain-containing protein" evidence="5">
    <location>
        <begin position="24"/>
        <end position="472"/>
    </location>
</feature>
<dbReference type="GO" id="GO:0046872">
    <property type="term" value="F:metal ion binding"/>
    <property type="evidence" value="ECO:0007669"/>
    <property type="project" value="UniProtKB-KW"/>
</dbReference>
<dbReference type="SUPFAM" id="SSF46626">
    <property type="entry name" value="Cytochrome c"/>
    <property type="match status" value="1"/>
</dbReference>
<accession>A0A545U0M8</accession>
<keyword evidence="1 4" id="KW-0349">Heme</keyword>
<gene>
    <name evidence="7" type="ORF">FKG95_00025</name>
</gene>
<evidence type="ECO:0000256" key="2">
    <source>
        <dbReference type="ARBA" id="ARBA00022723"/>
    </source>
</evidence>
<dbReference type="InterPro" id="IPR009056">
    <property type="entry name" value="Cyt_c-like_dom"/>
</dbReference>